<evidence type="ECO:0000313" key="1">
    <source>
        <dbReference type="EMBL" id="TWP52261.1"/>
    </source>
</evidence>
<accession>A0A563EXQ7</accession>
<name>A0A563EXQ7_9PSEU</name>
<proteinExistence type="predicted"/>
<comment type="caution">
    <text evidence="1">The sequence shown here is derived from an EMBL/GenBank/DDBJ whole genome shotgun (WGS) entry which is preliminary data.</text>
</comment>
<protein>
    <submittedName>
        <fullName evidence="1">Uncharacterized protein</fullName>
    </submittedName>
</protein>
<dbReference type="RefSeq" id="WP_146351056.1">
    <property type="nucleotide sequence ID" value="NZ_VOBR01000006.1"/>
</dbReference>
<gene>
    <name evidence="1" type="ORF">FKR81_11900</name>
</gene>
<dbReference type="AlphaFoldDB" id="A0A563EXQ7"/>
<keyword evidence="2" id="KW-1185">Reference proteome</keyword>
<evidence type="ECO:0000313" key="2">
    <source>
        <dbReference type="Proteomes" id="UP000316639"/>
    </source>
</evidence>
<dbReference type="Proteomes" id="UP000316639">
    <property type="component" value="Unassembled WGS sequence"/>
</dbReference>
<organism evidence="1 2">
    <name type="scientific">Lentzea tibetensis</name>
    <dbReference type="NCBI Taxonomy" id="2591470"/>
    <lineage>
        <taxon>Bacteria</taxon>
        <taxon>Bacillati</taxon>
        <taxon>Actinomycetota</taxon>
        <taxon>Actinomycetes</taxon>
        <taxon>Pseudonocardiales</taxon>
        <taxon>Pseudonocardiaceae</taxon>
        <taxon>Lentzea</taxon>
    </lineage>
</organism>
<sequence>MRSGLTKVTKRETKASGARAAHKALLVLAVITASFGVTQGAPAAFGAHSAALIPGAAVPAGGGSGEGPNS</sequence>
<reference evidence="1 2" key="1">
    <citation type="submission" date="2019-07" db="EMBL/GenBank/DDBJ databases">
        <title>Lentzea xizangensis sp. nov., isolated from Qinghai-Tibetan Plateau Soils.</title>
        <authorList>
            <person name="Huang J."/>
        </authorList>
    </citation>
    <scope>NUCLEOTIDE SEQUENCE [LARGE SCALE GENOMIC DNA]</scope>
    <source>
        <strain evidence="1 2">FXJ1.1311</strain>
    </source>
</reference>
<dbReference type="EMBL" id="VOBR01000006">
    <property type="protein sequence ID" value="TWP52261.1"/>
    <property type="molecule type" value="Genomic_DNA"/>
</dbReference>